<evidence type="ECO:0000256" key="1">
    <source>
        <dbReference type="SAM" id="MobiDB-lite"/>
    </source>
</evidence>
<dbReference type="EMBL" id="UGRU01000001">
    <property type="protein sequence ID" value="SUA45849.1"/>
    <property type="molecule type" value="Genomic_DNA"/>
</dbReference>
<name>A0A378WXD7_9NOCA</name>
<dbReference type="AlphaFoldDB" id="A0A378WXD7"/>
<protein>
    <submittedName>
        <fullName evidence="2">Uncharacterized protein</fullName>
    </submittedName>
</protein>
<evidence type="ECO:0000313" key="2">
    <source>
        <dbReference type="EMBL" id="SUA45849.1"/>
    </source>
</evidence>
<organism evidence="2 3">
    <name type="scientific">Nocardia africana</name>
    <dbReference type="NCBI Taxonomy" id="134964"/>
    <lineage>
        <taxon>Bacteria</taxon>
        <taxon>Bacillati</taxon>
        <taxon>Actinomycetota</taxon>
        <taxon>Actinomycetes</taxon>
        <taxon>Mycobacteriales</taxon>
        <taxon>Nocardiaceae</taxon>
        <taxon>Nocardia</taxon>
    </lineage>
</organism>
<accession>A0A378WXD7</accession>
<gene>
    <name evidence="2" type="ORF">NCTC13184_04373</name>
</gene>
<sequence length="38" mass="3946">MSGTGPEAAACVTPQDPARAHRRRTSISMSFDVKGEGA</sequence>
<proteinExistence type="predicted"/>
<reference evidence="2 3" key="1">
    <citation type="submission" date="2018-06" db="EMBL/GenBank/DDBJ databases">
        <authorList>
            <consortium name="Pathogen Informatics"/>
            <person name="Doyle S."/>
        </authorList>
    </citation>
    <scope>NUCLEOTIDE SEQUENCE [LARGE SCALE GENOMIC DNA]</scope>
    <source>
        <strain evidence="2 3">NCTC13184</strain>
    </source>
</reference>
<feature type="region of interest" description="Disordered" evidence="1">
    <location>
        <begin position="1"/>
        <end position="38"/>
    </location>
</feature>
<evidence type="ECO:0000313" key="3">
    <source>
        <dbReference type="Proteomes" id="UP000255082"/>
    </source>
</evidence>
<dbReference type="Proteomes" id="UP000255082">
    <property type="component" value="Unassembled WGS sequence"/>
</dbReference>